<feature type="region of interest" description="Disordered" evidence="1">
    <location>
        <begin position="1"/>
        <end position="26"/>
    </location>
</feature>
<feature type="compositionally biased region" description="Polar residues" evidence="1">
    <location>
        <begin position="1"/>
        <end position="15"/>
    </location>
</feature>
<dbReference type="EMBL" id="KZ669083">
    <property type="protein sequence ID" value="PPR86199.1"/>
    <property type="molecule type" value="Genomic_DNA"/>
</dbReference>
<name>A0A2P5W553_GOSBA</name>
<evidence type="ECO:0000313" key="3">
    <source>
        <dbReference type="Proteomes" id="UP000239757"/>
    </source>
</evidence>
<sequence>MSLQSSISEHNSAKPNQKGMMISHPRPHLPCNKIPDKVCQSIYYRFHKLSKKWMVSYRFHKLSKKWMVSEAVDNNIANNILAICNNHSTIVDLAFSL</sequence>
<proteinExistence type="predicted"/>
<organism evidence="2 3">
    <name type="scientific">Gossypium barbadense</name>
    <name type="common">Sea Island cotton</name>
    <name type="synonym">Hibiscus barbadensis</name>
    <dbReference type="NCBI Taxonomy" id="3634"/>
    <lineage>
        <taxon>Eukaryota</taxon>
        <taxon>Viridiplantae</taxon>
        <taxon>Streptophyta</taxon>
        <taxon>Embryophyta</taxon>
        <taxon>Tracheophyta</taxon>
        <taxon>Spermatophyta</taxon>
        <taxon>Magnoliopsida</taxon>
        <taxon>eudicotyledons</taxon>
        <taxon>Gunneridae</taxon>
        <taxon>Pentapetalae</taxon>
        <taxon>rosids</taxon>
        <taxon>malvids</taxon>
        <taxon>Malvales</taxon>
        <taxon>Malvaceae</taxon>
        <taxon>Malvoideae</taxon>
        <taxon>Gossypium</taxon>
    </lineage>
</organism>
<gene>
    <name evidence="2" type="ORF">GOBAR_AA34491</name>
</gene>
<dbReference type="Proteomes" id="UP000239757">
    <property type="component" value="Unassembled WGS sequence"/>
</dbReference>
<evidence type="ECO:0000313" key="2">
    <source>
        <dbReference type="EMBL" id="PPR86199.1"/>
    </source>
</evidence>
<dbReference type="AlphaFoldDB" id="A0A2P5W553"/>
<evidence type="ECO:0000256" key="1">
    <source>
        <dbReference type="SAM" id="MobiDB-lite"/>
    </source>
</evidence>
<accession>A0A2P5W553</accession>
<protein>
    <submittedName>
        <fullName evidence="2">Uncharacterized protein</fullName>
    </submittedName>
</protein>
<reference evidence="2 3" key="1">
    <citation type="submission" date="2015-01" db="EMBL/GenBank/DDBJ databases">
        <title>Genome of allotetraploid Gossypium barbadense reveals genomic plasticity and fiber elongation in cotton evolution.</title>
        <authorList>
            <person name="Chen X."/>
            <person name="Liu X."/>
            <person name="Zhao B."/>
            <person name="Zheng H."/>
            <person name="Hu Y."/>
            <person name="Lu G."/>
            <person name="Yang C."/>
            <person name="Chen J."/>
            <person name="Shan C."/>
            <person name="Zhang L."/>
            <person name="Zhou Y."/>
            <person name="Wang L."/>
            <person name="Guo W."/>
            <person name="Bai Y."/>
            <person name="Ruan J."/>
            <person name="Shangguan X."/>
            <person name="Mao Y."/>
            <person name="Jiang J."/>
            <person name="Zhu Y."/>
            <person name="Lei J."/>
            <person name="Kang H."/>
            <person name="Chen S."/>
            <person name="He X."/>
            <person name="Wang R."/>
            <person name="Wang Y."/>
            <person name="Chen J."/>
            <person name="Wang L."/>
            <person name="Yu S."/>
            <person name="Wang B."/>
            <person name="Wei J."/>
            <person name="Song S."/>
            <person name="Lu X."/>
            <person name="Gao Z."/>
            <person name="Gu W."/>
            <person name="Deng X."/>
            <person name="Ma D."/>
            <person name="Wang S."/>
            <person name="Liang W."/>
            <person name="Fang L."/>
            <person name="Cai C."/>
            <person name="Zhu X."/>
            <person name="Zhou B."/>
            <person name="Zhang Y."/>
            <person name="Chen Z."/>
            <person name="Xu S."/>
            <person name="Zhu R."/>
            <person name="Wang S."/>
            <person name="Zhang T."/>
            <person name="Zhao G."/>
        </authorList>
    </citation>
    <scope>NUCLEOTIDE SEQUENCE [LARGE SCALE GENOMIC DNA]</scope>
    <source>
        <strain evidence="3">cv. Xinhai21</strain>
        <tissue evidence="2">Leaf</tissue>
    </source>
</reference>